<feature type="region of interest" description="Disordered" evidence="4">
    <location>
        <begin position="1"/>
        <end position="59"/>
    </location>
</feature>
<keyword evidence="3" id="KW-0862">Zinc</keyword>
<name>A0ABR4C8C4_9HELO</name>
<feature type="compositionally biased region" description="Polar residues" evidence="4">
    <location>
        <begin position="1"/>
        <end position="11"/>
    </location>
</feature>
<dbReference type="InterPro" id="IPR027377">
    <property type="entry name" value="ZAR1/RTP1-5-like_Znf-3CxxC"/>
</dbReference>
<keyword evidence="2" id="KW-0863">Zinc-finger</keyword>
<evidence type="ECO:0000256" key="2">
    <source>
        <dbReference type="ARBA" id="ARBA00022771"/>
    </source>
</evidence>
<feature type="compositionally biased region" description="Polar residues" evidence="4">
    <location>
        <begin position="22"/>
        <end position="43"/>
    </location>
</feature>
<comment type="caution">
    <text evidence="6">The sequence shown here is derived from an EMBL/GenBank/DDBJ whole genome shotgun (WGS) entry which is preliminary data.</text>
</comment>
<keyword evidence="1" id="KW-0479">Metal-binding</keyword>
<protein>
    <recommendedName>
        <fullName evidence="5">3CxxC-type domain-containing protein</fullName>
    </recommendedName>
</protein>
<evidence type="ECO:0000256" key="1">
    <source>
        <dbReference type="ARBA" id="ARBA00022723"/>
    </source>
</evidence>
<accession>A0ABR4C8C4</accession>
<keyword evidence="7" id="KW-1185">Reference proteome</keyword>
<dbReference type="Proteomes" id="UP001595075">
    <property type="component" value="Unassembled WGS sequence"/>
</dbReference>
<gene>
    <name evidence="6" type="ORF">VTL71DRAFT_2066</name>
</gene>
<proteinExistence type="predicted"/>
<evidence type="ECO:0000259" key="5">
    <source>
        <dbReference type="SMART" id="SM01328"/>
    </source>
</evidence>
<evidence type="ECO:0000256" key="3">
    <source>
        <dbReference type="ARBA" id="ARBA00022833"/>
    </source>
</evidence>
<evidence type="ECO:0000313" key="6">
    <source>
        <dbReference type="EMBL" id="KAL2065995.1"/>
    </source>
</evidence>
<organism evidence="6 7">
    <name type="scientific">Oculimacula yallundae</name>
    <dbReference type="NCBI Taxonomy" id="86028"/>
    <lineage>
        <taxon>Eukaryota</taxon>
        <taxon>Fungi</taxon>
        <taxon>Dikarya</taxon>
        <taxon>Ascomycota</taxon>
        <taxon>Pezizomycotina</taxon>
        <taxon>Leotiomycetes</taxon>
        <taxon>Helotiales</taxon>
        <taxon>Ploettnerulaceae</taxon>
        <taxon>Oculimacula</taxon>
    </lineage>
</organism>
<dbReference type="SMART" id="SM01328">
    <property type="entry name" value="zf-3CxxC"/>
    <property type="match status" value="1"/>
</dbReference>
<evidence type="ECO:0000313" key="7">
    <source>
        <dbReference type="Proteomes" id="UP001595075"/>
    </source>
</evidence>
<feature type="domain" description="3CxxC-type" evidence="5">
    <location>
        <begin position="96"/>
        <end position="194"/>
    </location>
</feature>
<reference evidence="6 7" key="1">
    <citation type="journal article" date="2024" name="Commun. Biol.">
        <title>Comparative genomic analysis of thermophilic fungi reveals convergent evolutionary adaptations and gene losses.</title>
        <authorList>
            <person name="Steindorff A.S."/>
            <person name="Aguilar-Pontes M.V."/>
            <person name="Robinson A.J."/>
            <person name="Andreopoulos B."/>
            <person name="LaButti K."/>
            <person name="Kuo A."/>
            <person name="Mondo S."/>
            <person name="Riley R."/>
            <person name="Otillar R."/>
            <person name="Haridas S."/>
            <person name="Lipzen A."/>
            <person name="Grimwood J."/>
            <person name="Schmutz J."/>
            <person name="Clum A."/>
            <person name="Reid I.D."/>
            <person name="Moisan M.C."/>
            <person name="Butler G."/>
            <person name="Nguyen T.T.M."/>
            <person name="Dewar K."/>
            <person name="Conant G."/>
            <person name="Drula E."/>
            <person name="Henrissat B."/>
            <person name="Hansel C."/>
            <person name="Singer S."/>
            <person name="Hutchinson M.I."/>
            <person name="de Vries R.P."/>
            <person name="Natvig D.O."/>
            <person name="Powell A.J."/>
            <person name="Tsang A."/>
            <person name="Grigoriev I.V."/>
        </authorList>
    </citation>
    <scope>NUCLEOTIDE SEQUENCE [LARGE SCALE GENOMIC DNA]</scope>
    <source>
        <strain evidence="6 7">CBS 494.80</strain>
    </source>
</reference>
<dbReference type="Pfam" id="PF13695">
    <property type="entry name" value="Zn_ribbon_3CxxC"/>
    <property type="match status" value="1"/>
</dbReference>
<sequence length="217" mass="24347">MSSLVMAQTSRSKSDPKPAPNLKSTSKSVSKSNPKISNPQFNLKSNPKPKSKPPPTWSMFPSLHEDVSRLLSAEDREFTFHGVDDSTDCVRQYDTCVMGIFRCYSRQCGSRIWSSKKVPITIREYSGNEYNARVYHQRCQECNKLSRPKLDDSYAERVAYRLLKWSGVEQEQPIFNGEANGPHLSDLCEGCRAGHCAEGNRNGGLGGLATRFGNFML</sequence>
<dbReference type="EMBL" id="JAZHXI010000011">
    <property type="protein sequence ID" value="KAL2065995.1"/>
    <property type="molecule type" value="Genomic_DNA"/>
</dbReference>
<evidence type="ECO:0000256" key="4">
    <source>
        <dbReference type="SAM" id="MobiDB-lite"/>
    </source>
</evidence>